<evidence type="ECO:0000256" key="6">
    <source>
        <dbReference type="ARBA" id="ARBA00022729"/>
    </source>
</evidence>
<dbReference type="Gene3D" id="2.90.10.10">
    <property type="entry name" value="Bulb-type lectin domain"/>
    <property type="match status" value="2"/>
</dbReference>
<dbReference type="Pfam" id="PF01453">
    <property type="entry name" value="B_lectin"/>
    <property type="match status" value="1"/>
</dbReference>
<evidence type="ECO:0000256" key="9">
    <source>
        <dbReference type="ARBA" id="ARBA00022840"/>
    </source>
</evidence>
<keyword evidence="8 17" id="KW-0418">Kinase</keyword>
<organism evidence="26 27">
    <name type="scientific">Olea europaea subsp. europaea</name>
    <dbReference type="NCBI Taxonomy" id="158383"/>
    <lineage>
        <taxon>Eukaryota</taxon>
        <taxon>Viridiplantae</taxon>
        <taxon>Streptophyta</taxon>
        <taxon>Embryophyta</taxon>
        <taxon>Tracheophyta</taxon>
        <taxon>Spermatophyta</taxon>
        <taxon>Magnoliopsida</taxon>
        <taxon>eudicotyledons</taxon>
        <taxon>Gunneridae</taxon>
        <taxon>Pentapetalae</taxon>
        <taxon>asterids</taxon>
        <taxon>lamiids</taxon>
        <taxon>Lamiales</taxon>
        <taxon>Oleaceae</taxon>
        <taxon>Oleeae</taxon>
        <taxon>Olea</taxon>
    </lineage>
</organism>
<feature type="transmembrane region" description="Helical" evidence="20">
    <location>
        <begin position="459"/>
        <end position="482"/>
    </location>
</feature>
<evidence type="ECO:0000259" key="22">
    <source>
        <dbReference type="PROSITE" id="PS50011"/>
    </source>
</evidence>
<evidence type="ECO:0000256" key="15">
    <source>
        <dbReference type="ARBA" id="ARBA00047899"/>
    </source>
</evidence>
<dbReference type="FunFam" id="3.30.200.20:FF:000059">
    <property type="entry name" value="S-receptor-like serine/threonine-protein kinase"/>
    <property type="match status" value="1"/>
</dbReference>
<evidence type="ECO:0000256" key="7">
    <source>
        <dbReference type="ARBA" id="ARBA00022741"/>
    </source>
</evidence>
<dbReference type="PIRSF" id="PIRSF000641">
    <property type="entry name" value="SRK"/>
    <property type="match status" value="1"/>
</dbReference>
<feature type="domain" description="Apple" evidence="25">
    <location>
        <begin position="339"/>
        <end position="424"/>
    </location>
</feature>
<dbReference type="SUPFAM" id="SSF51110">
    <property type="entry name" value="alpha-D-mannose-specific plant lectins"/>
    <property type="match status" value="1"/>
</dbReference>
<keyword evidence="10 20" id="KW-1133">Transmembrane helix</keyword>
<name>A0A8S0TIM7_OLEEU</name>
<feature type="domain" description="Protein kinase" evidence="22">
    <location>
        <begin position="513"/>
        <end position="782"/>
    </location>
</feature>
<evidence type="ECO:0000256" key="11">
    <source>
        <dbReference type="ARBA" id="ARBA00023136"/>
    </source>
</evidence>
<comment type="catalytic activity">
    <reaction evidence="15 17">
        <text>L-threonyl-[protein] + ATP = O-phospho-L-threonyl-[protein] + ADP + H(+)</text>
        <dbReference type="Rhea" id="RHEA:46608"/>
        <dbReference type="Rhea" id="RHEA-COMP:11060"/>
        <dbReference type="Rhea" id="RHEA-COMP:11605"/>
        <dbReference type="ChEBI" id="CHEBI:15378"/>
        <dbReference type="ChEBI" id="CHEBI:30013"/>
        <dbReference type="ChEBI" id="CHEBI:30616"/>
        <dbReference type="ChEBI" id="CHEBI:61977"/>
        <dbReference type="ChEBI" id="CHEBI:456216"/>
        <dbReference type="EC" id="2.7.11.1"/>
    </reaction>
</comment>
<dbReference type="Pfam" id="PF00069">
    <property type="entry name" value="Pkinase"/>
    <property type="match status" value="1"/>
</dbReference>
<keyword evidence="9 17" id="KW-0067">ATP-binding</keyword>
<evidence type="ECO:0000256" key="13">
    <source>
        <dbReference type="ARBA" id="ARBA00023170"/>
    </source>
</evidence>
<feature type="signal peptide" evidence="21">
    <location>
        <begin position="1"/>
        <end position="26"/>
    </location>
</feature>
<dbReference type="InterPro" id="IPR036426">
    <property type="entry name" value="Bulb-type_lectin_dom_sf"/>
</dbReference>
<keyword evidence="27" id="KW-1185">Reference proteome</keyword>
<dbReference type="PROSITE" id="PS50026">
    <property type="entry name" value="EGF_3"/>
    <property type="match status" value="1"/>
</dbReference>
<evidence type="ECO:0000256" key="16">
    <source>
        <dbReference type="ARBA" id="ARBA00048679"/>
    </source>
</evidence>
<evidence type="ECO:0000256" key="2">
    <source>
        <dbReference type="ARBA" id="ARBA00022527"/>
    </source>
</evidence>
<protein>
    <recommendedName>
        <fullName evidence="17">Receptor-like serine/threonine-protein kinase</fullName>
        <ecNumber evidence="17">2.7.11.1</ecNumber>
    </recommendedName>
</protein>
<dbReference type="Gene3D" id="1.10.510.10">
    <property type="entry name" value="Transferase(Phosphotransferase) domain 1"/>
    <property type="match status" value="1"/>
</dbReference>
<evidence type="ECO:0000313" key="27">
    <source>
        <dbReference type="Proteomes" id="UP000594638"/>
    </source>
</evidence>
<proteinExistence type="inferred from homology"/>
<comment type="caution">
    <text evidence="26">The sequence shown here is derived from an EMBL/GenBank/DDBJ whole genome shotgun (WGS) entry which is preliminary data.</text>
</comment>
<comment type="subcellular location">
    <subcellularLocation>
        <location evidence="1">Membrane</location>
        <topology evidence="1">Single-pass type I membrane protein</topology>
    </subcellularLocation>
</comment>
<evidence type="ECO:0000256" key="14">
    <source>
        <dbReference type="ARBA" id="ARBA00023180"/>
    </source>
</evidence>
<dbReference type="Proteomes" id="UP000594638">
    <property type="component" value="Unassembled WGS sequence"/>
</dbReference>
<dbReference type="SMART" id="SM00108">
    <property type="entry name" value="B_lectin"/>
    <property type="match status" value="1"/>
</dbReference>
<dbReference type="CDD" id="cd14066">
    <property type="entry name" value="STKc_IRAK"/>
    <property type="match status" value="1"/>
</dbReference>
<keyword evidence="13 26" id="KW-0675">Receptor</keyword>
<dbReference type="InterPro" id="IPR024171">
    <property type="entry name" value="SRK-like_kinase"/>
</dbReference>
<feature type="chain" id="PRO_5035826755" description="Receptor-like serine/threonine-protein kinase" evidence="21">
    <location>
        <begin position="27"/>
        <end position="787"/>
    </location>
</feature>
<evidence type="ECO:0000256" key="19">
    <source>
        <dbReference type="PROSITE-ProRule" id="PRU10141"/>
    </source>
</evidence>
<evidence type="ECO:0000259" key="25">
    <source>
        <dbReference type="PROSITE" id="PS50948"/>
    </source>
</evidence>
<evidence type="ECO:0000256" key="17">
    <source>
        <dbReference type="PIRNR" id="PIRNR000641"/>
    </source>
</evidence>
<keyword evidence="11 20" id="KW-0472">Membrane</keyword>
<dbReference type="InterPro" id="IPR017441">
    <property type="entry name" value="Protein_kinase_ATP_BS"/>
</dbReference>
<dbReference type="OrthoDB" id="619632at2759"/>
<dbReference type="EC" id="2.7.11.1" evidence="17"/>
<evidence type="ECO:0000259" key="23">
    <source>
        <dbReference type="PROSITE" id="PS50026"/>
    </source>
</evidence>
<dbReference type="PROSITE" id="PS00107">
    <property type="entry name" value="PROTEIN_KINASE_ATP"/>
    <property type="match status" value="1"/>
</dbReference>
<keyword evidence="5 20" id="KW-0812">Transmembrane</keyword>
<evidence type="ECO:0000256" key="3">
    <source>
        <dbReference type="ARBA" id="ARBA00022536"/>
    </source>
</evidence>
<dbReference type="SMART" id="SM00220">
    <property type="entry name" value="S_TKc"/>
    <property type="match status" value="1"/>
</dbReference>
<evidence type="ECO:0000256" key="5">
    <source>
        <dbReference type="ARBA" id="ARBA00022692"/>
    </source>
</evidence>
<evidence type="ECO:0000256" key="18">
    <source>
        <dbReference type="PROSITE-ProRule" id="PRU00076"/>
    </source>
</evidence>
<dbReference type="AlphaFoldDB" id="A0A8S0TIM7"/>
<dbReference type="FunFam" id="1.10.510.10:FF:000537">
    <property type="entry name" value="Putative receptor-like protein kinase"/>
    <property type="match status" value="1"/>
</dbReference>
<evidence type="ECO:0000256" key="8">
    <source>
        <dbReference type="ARBA" id="ARBA00022777"/>
    </source>
</evidence>
<dbReference type="InterPro" id="IPR000742">
    <property type="entry name" value="EGF"/>
</dbReference>
<feature type="binding site" evidence="19">
    <location>
        <position position="541"/>
    </location>
    <ligand>
        <name>ATP</name>
        <dbReference type="ChEBI" id="CHEBI:30616"/>
    </ligand>
</feature>
<keyword evidence="14" id="KW-0325">Glycoprotein</keyword>
<dbReference type="PROSITE" id="PS00108">
    <property type="entry name" value="PROTEIN_KINASE_ST"/>
    <property type="match status" value="1"/>
</dbReference>
<evidence type="ECO:0000259" key="24">
    <source>
        <dbReference type="PROSITE" id="PS50927"/>
    </source>
</evidence>
<dbReference type="Pfam" id="PF00954">
    <property type="entry name" value="S_locus_glycop"/>
    <property type="match status" value="1"/>
</dbReference>
<reference evidence="26 27" key="1">
    <citation type="submission" date="2019-12" db="EMBL/GenBank/DDBJ databases">
        <authorList>
            <person name="Alioto T."/>
            <person name="Alioto T."/>
            <person name="Gomez Garrido J."/>
        </authorList>
    </citation>
    <scope>NUCLEOTIDE SEQUENCE [LARGE SCALE GENOMIC DNA]</scope>
</reference>
<evidence type="ECO:0000256" key="10">
    <source>
        <dbReference type="ARBA" id="ARBA00022989"/>
    </source>
</evidence>
<sequence length="787" mass="89213">MNQEFIMEVKIFILFLSFSVPFLTSSKTNILNQGSSLSPPQDVLVSSPNGIFTTGFYPIGVNAYVSAIWYSMPISNDKHTLVWIANRDQPVNGRYTKFSLLKSGNLVLTDAGQFTVWTSNTNSRSPLHLQLHDSGNLILTATLQQKTLWQSFDSPTNTLLPQQLLTENGNLLSYRSQTNYSSGFYKLFFDDDNVLRLVYKGLGISSVFWPPPFLNSWEGGRSTYNTTKVATLDLSGSFTSSDNLSFSTADHGMGPQRRLTLDPDGNLRVYSLNQKHGNWDVTWQADVHPCRVHGVCGENSLCTYVHNLSGRRCACLPGHKMKNDSDWSYGCEKNFELSCADNNSIGFFQLHHAEFYGYDIRVYYNVTIESCKNICLRYCDCKGFQYKYYAQSGTYNCFPKTLLFNGYQSSSFNDPAYIKVPKSSLTTYKNHVREFELNCRDRVTPIDVVYKREHKWIKYLLWCAGAVGAIEIIILLICFFATRLPTNATSQGYLQVGVGFKRFTYAELKKATRGFNEEIGRGSSGVVYKGTLSDNRIAAIKCLSEARQGEAEFLAEISIIGRLNHMNLMETWGYCAEGKHRLLVYEYLELGSLSNFLYANKLNWQKRFEIAVGTAKGLAYLHEECLEWVLHCDVKPQNILLDSNFQPKVADFGLSKLNNRNRNERSTFSRIRGTRGYMAPEWVYNLPITSKVDIYSYGIVLLDLITGRNPANDNEDGLVNWVRGKVQDSEGRVSWIEEIVDPSMNGEFEKDGAEIMVKVALQCAEEDRNSRPKMSQVVDMLLSEQGE</sequence>
<dbReference type="PANTHER" id="PTHR47974:SF3">
    <property type="entry name" value="RECEPTOR-LIKE SERINE_THREONINE-PROTEIN KINASE"/>
    <property type="match status" value="1"/>
</dbReference>
<dbReference type="InterPro" id="IPR003609">
    <property type="entry name" value="Pan_app"/>
</dbReference>
<dbReference type="GO" id="GO:0016020">
    <property type="term" value="C:membrane"/>
    <property type="evidence" value="ECO:0007669"/>
    <property type="project" value="UniProtKB-SubCell"/>
</dbReference>
<evidence type="ECO:0000256" key="4">
    <source>
        <dbReference type="ARBA" id="ARBA00022679"/>
    </source>
</evidence>
<evidence type="ECO:0000256" key="1">
    <source>
        <dbReference type="ARBA" id="ARBA00004479"/>
    </source>
</evidence>
<dbReference type="PROSITE" id="PS50927">
    <property type="entry name" value="BULB_LECTIN"/>
    <property type="match status" value="1"/>
</dbReference>
<dbReference type="InterPro" id="IPR001480">
    <property type="entry name" value="Bulb-type_lectin_dom"/>
</dbReference>
<dbReference type="GO" id="GO:0048544">
    <property type="term" value="P:recognition of pollen"/>
    <property type="evidence" value="ECO:0007669"/>
    <property type="project" value="InterPro"/>
</dbReference>
<keyword evidence="2 17" id="KW-0723">Serine/threonine-protein kinase</keyword>
<keyword evidence="3 18" id="KW-0245">EGF-like domain</keyword>
<dbReference type="InterPro" id="IPR000858">
    <property type="entry name" value="S_locus_glycoprot_dom"/>
</dbReference>
<dbReference type="InterPro" id="IPR000719">
    <property type="entry name" value="Prot_kinase_dom"/>
</dbReference>
<dbReference type="PROSITE" id="PS50011">
    <property type="entry name" value="PROTEIN_KINASE_DOM"/>
    <property type="match status" value="1"/>
</dbReference>
<comment type="caution">
    <text evidence="18">Lacks conserved residue(s) required for the propagation of feature annotation.</text>
</comment>
<keyword evidence="6 21" id="KW-0732">Signal</keyword>
<feature type="domain" description="EGF-like" evidence="23">
    <location>
        <begin position="286"/>
        <end position="325"/>
    </location>
</feature>
<keyword evidence="7 17" id="KW-0547">Nucleotide-binding</keyword>
<keyword evidence="12 18" id="KW-1015">Disulfide bond</keyword>
<dbReference type="GO" id="GO:0005524">
    <property type="term" value="F:ATP binding"/>
    <property type="evidence" value="ECO:0007669"/>
    <property type="project" value="UniProtKB-UniRule"/>
</dbReference>
<dbReference type="CDD" id="cd00028">
    <property type="entry name" value="B_lectin"/>
    <property type="match status" value="1"/>
</dbReference>
<dbReference type="InterPro" id="IPR011009">
    <property type="entry name" value="Kinase-like_dom_sf"/>
</dbReference>
<evidence type="ECO:0000256" key="20">
    <source>
        <dbReference type="SAM" id="Phobius"/>
    </source>
</evidence>
<evidence type="ECO:0000313" key="26">
    <source>
        <dbReference type="EMBL" id="CAA3004108.1"/>
    </source>
</evidence>
<feature type="disulfide bond" evidence="18">
    <location>
        <begin position="296"/>
        <end position="313"/>
    </location>
</feature>
<accession>A0A8S0TIM7</accession>
<dbReference type="SUPFAM" id="SSF56112">
    <property type="entry name" value="Protein kinase-like (PK-like)"/>
    <property type="match status" value="1"/>
</dbReference>
<feature type="domain" description="Bulb-type lectin" evidence="24">
    <location>
        <begin position="28"/>
        <end position="152"/>
    </location>
</feature>
<dbReference type="PROSITE" id="PS50948">
    <property type="entry name" value="PAN"/>
    <property type="match status" value="1"/>
</dbReference>
<dbReference type="EMBL" id="CACTIH010006095">
    <property type="protein sequence ID" value="CAA3004108.1"/>
    <property type="molecule type" value="Genomic_DNA"/>
</dbReference>
<dbReference type="PANTHER" id="PTHR47974">
    <property type="entry name" value="OS07G0415500 PROTEIN"/>
    <property type="match status" value="1"/>
</dbReference>
<evidence type="ECO:0000256" key="12">
    <source>
        <dbReference type="ARBA" id="ARBA00023157"/>
    </source>
</evidence>
<dbReference type="Gene3D" id="3.30.200.20">
    <property type="entry name" value="Phosphorylase Kinase, domain 1"/>
    <property type="match status" value="1"/>
</dbReference>
<evidence type="ECO:0000256" key="21">
    <source>
        <dbReference type="SAM" id="SignalP"/>
    </source>
</evidence>
<gene>
    <name evidence="26" type="ORF">OLEA9_A061339</name>
</gene>
<dbReference type="GO" id="GO:0004674">
    <property type="term" value="F:protein serine/threonine kinase activity"/>
    <property type="evidence" value="ECO:0007669"/>
    <property type="project" value="UniProtKB-KW"/>
</dbReference>
<comment type="similarity">
    <text evidence="17">Belongs to the protein kinase superfamily. Ser/Thr protein kinase family.</text>
</comment>
<feature type="transmembrane region" description="Helical" evidence="20">
    <location>
        <begin position="50"/>
        <end position="70"/>
    </location>
</feature>
<dbReference type="InterPro" id="IPR008271">
    <property type="entry name" value="Ser/Thr_kinase_AS"/>
</dbReference>
<keyword evidence="4 17" id="KW-0808">Transferase</keyword>
<comment type="catalytic activity">
    <reaction evidence="16 17">
        <text>L-seryl-[protein] + ATP = O-phospho-L-seryl-[protein] + ADP + H(+)</text>
        <dbReference type="Rhea" id="RHEA:17989"/>
        <dbReference type="Rhea" id="RHEA-COMP:9863"/>
        <dbReference type="Rhea" id="RHEA-COMP:11604"/>
        <dbReference type="ChEBI" id="CHEBI:15378"/>
        <dbReference type="ChEBI" id="CHEBI:29999"/>
        <dbReference type="ChEBI" id="CHEBI:30616"/>
        <dbReference type="ChEBI" id="CHEBI:83421"/>
        <dbReference type="ChEBI" id="CHEBI:456216"/>
        <dbReference type="EC" id="2.7.11.1"/>
    </reaction>
</comment>
<dbReference type="Gramene" id="OE9A061339T1">
    <property type="protein sequence ID" value="OE9A061339C1"/>
    <property type="gene ID" value="OE9A061339"/>
</dbReference>